<gene>
    <name evidence="1" type="ORF">DERP_003735</name>
</gene>
<name>A0ABQ8JLH0_DERPT</name>
<dbReference type="Proteomes" id="UP000887458">
    <property type="component" value="Unassembled WGS sequence"/>
</dbReference>
<protein>
    <submittedName>
        <fullName evidence="1">Uncharacterized protein</fullName>
    </submittedName>
</protein>
<organism evidence="1 2">
    <name type="scientific">Dermatophagoides pteronyssinus</name>
    <name type="common">European house dust mite</name>
    <dbReference type="NCBI Taxonomy" id="6956"/>
    <lineage>
        <taxon>Eukaryota</taxon>
        <taxon>Metazoa</taxon>
        <taxon>Ecdysozoa</taxon>
        <taxon>Arthropoda</taxon>
        <taxon>Chelicerata</taxon>
        <taxon>Arachnida</taxon>
        <taxon>Acari</taxon>
        <taxon>Acariformes</taxon>
        <taxon>Sarcoptiformes</taxon>
        <taxon>Astigmata</taxon>
        <taxon>Psoroptidia</taxon>
        <taxon>Analgoidea</taxon>
        <taxon>Pyroglyphidae</taxon>
        <taxon>Dermatophagoidinae</taxon>
        <taxon>Dermatophagoides</taxon>
    </lineage>
</organism>
<dbReference type="EMBL" id="NJHN03000032">
    <property type="protein sequence ID" value="KAH9423456.1"/>
    <property type="molecule type" value="Genomic_DNA"/>
</dbReference>
<evidence type="ECO:0000313" key="2">
    <source>
        <dbReference type="Proteomes" id="UP000887458"/>
    </source>
</evidence>
<keyword evidence="2" id="KW-1185">Reference proteome</keyword>
<evidence type="ECO:0000313" key="1">
    <source>
        <dbReference type="EMBL" id="KAH9423456.1"/>
    </source>
</evidence>
<accession>A0ABQ8JLH0</accession>
<reference evidence="1 2" key="1">
    <citation type="journal article" date="2018" name="J. Allergy Clin. Immunol.">
        <title>High-quality assembly of Dermatophagoides pteronyssinus genome and transcriptome reveals a wide range of novel allergens.</title>
        <authorList>
            <person name="Liu X.Y."/>
            <person name="Yang K.Y."/>
            <person name="Wang M.Q."/>
            <person name="Kwok J.S."/>
            <person name="Zeng X."/>
            <person name="Yang Z."/>
            <person name="Xiao X.J."/>
            <person name="Lau C.P."/>
            <person name="Li Y."/>
            <person name="Huang Z.M."/>
            <person name="Ba J.G."/>
            <person name="Yim A.K."/>
            <person name="Ouyang C.Y."/>
            <person name="Ngai S.M."/>
            <person name="Chan T.F."/>
            <person name="Leung E.L."/>
            <person name="Liu L."/>
            <person name="Liu Z.G."/>
            <person name="Tsui S.K."/>
        </authorList>
    </citation>
    <scope>NUCLEOTIDE SEQUENCE [LARGE SCALE GENOMIC DNA]</scope>
    <source>
        <strain evidence="1">Derp</strain>
    </source>
</reference>
<sequence>MLMFVSCRRTITASLTLPCFYSLGIFYLTTTKKFSENETQNVWCGYHDDGNPSILQLGKMASQIQFFNFDSGHFLGNKISRKFPE</sequence>
<proteinExistence type="predicted"/>
<comment type="caution">
    <text evidence="1">The sequence shown here is derived from an EMBL/GenBank/DDBJ whole genome shotgun (WGS) entry which is preliminary data.</text>
</comment>
<reference evidence="1 2" key="2">
    <citation type="journal article" date="2022" name="Mol. Biol. Evol.">
        <title>Comparative Genomics Reveals Insights into the Divergent Evolution of Astigmatic Mites and Household Pest Adaptations.</title>
        <authorList>
            <person name="Xiong Q."/>
            <person name="Wan A.T."/>
            <person name="Liu X."/>
            <person name="Fung C.S."/>
            <person name="Xiao X."/>
            <person name="Malainual N."/>
            <person name="Hou J."/>
            <person name="Wang L."/>
            <person name="Wang M."/>
            <person name="Yang K.Y."/>
            <person name="Cui Y."/>
            <person name="Leung E.L."/>
            <person name="Nong W."/>
            <person name="Shin S.K."/>
            <person name="Au S.W."/>
            <person name="Jeong K.Y."/>
            <person name="Chew F.T."/>
            <person name="Hui J.H."/>
            <person name="Leung T.F."/>
            <person name="Tungtrongchitr A."/>
            <person name="Zhong N."/>
            <person name="Liu Z."/>
            <person name="Tsui S.K."/>
        </authorList>
    </citation>
    <scope>NUCLEOTIDE SEQUENCE [LARGE SCALE GENOMIC DNA]</scope>
    <source>
        <strain evidence="1">Derp</strain>
    </source>
</reference>